<feature type="signal peptide" evidence="1">
    <location>
        <begin position="1"/>
        <end position="21"/>
    </location>
</feature>
<feature type="chain" id="PRO_5030932881" description="Lipid A deacylase LpxR family protein" evidence="1">
    <location>
        <begin position="22"/>
        <end position="360"/>
    </location>
</feature>
<evidence type="ECO:0000313" key="3">
    <source>
        <dbReference type="Proteomes" id="UP000242886"/>
    </source>
</evidence>
<proteinExistence type="predicted"/>
<name>A0A7Z7HPC4_9PROT</name>
<gene>
    <name evidence="2" type="ORF">SDENCHOL_10215</name>
</gene>
<accession>A0A7Z7HPC4</accession>
<dbReference type="InterPro" id="IPR037107">
    <property type="entry name" value="Put_OMP_sf"/>
</dbReference>
<sequence>MFFYLRNRVSLPLAIATSCLAGLPLAATGQEASQAACSERTLLHAKGTLNLRIDNDMFGGLDQDQGYSNGFLMSWVSPNLVNYRDDPCLPRIVRGLNRYLEFLQPGGFDEQNMIIGLGQMMYTPNDRRPSDLIPDDRPFAGALLLSLGYNARRGDSLRTSQIRFGMVGPAARAKQTQNAWHDLIGVDRFHGWDHQLRNEAVVQLLHERRTRVTRQAGADGWGWDLTRHWGASLGNFATYANTGGEWRFGLHLPDDLGTAPLRPAGENTSPLHAARNGDWSGHLFVALDARWVLHDITLDGNAFKASHNVDKRPFVADIGYGAAVYHGAWRIAFARYHRSREFRGQKDVPVYGTITIGRRF</sequence>
<protein>
    <recommendedName>
        <fullName evidence="4">Lipid A deacylase LpxR family protein</fullName>
    </recommendedName>
</protein>
<evidence type="ECO:0000256" key="1">
    <source>
        <dbReference type="SAM" id="SignalP"/>
    </source>
</evidence>
<dbReference type="Gene3D" id="2.40.128.140">
    <property type="entry name" value="Outer membrane protein"/>
    <property type="match status" value="1"/>
</dbReference>
<keyword evidence="3" id="KW-1185">Reference proteome</keyword>
<dbReference type="Pfam" id="PF09982">
    <property type="entry name" value="LpxR"/>
    <property type="match status" value="1"/>
</dbReference>
<reference evidence="2" key="1">
    <citation type="submission" date="2017-03" db="EMBL/GenBank/DDBJ databases">
        <authorList>
            <consortium name="AG Boll"/>
        </authorList>
    </citation>
    <scope>NUCLEOTIDE SEQUENCE [LARGE SCALE GENOMIC DNA]</scope>
    <source>
        <strain evidence="2">Chol</strain>
    </source>
</reference>
<dbReference type="PROSITE" id="PS51257">
    <property type="entry name" value="PROKAR_LIPOPROTEIN"/>
    <property type="match status" value="1"/>
</dbReference>
<dbReference type="EMBL" id="LT837803">
    <property type="protein sequence ID" value="SMB21209.1"/>
    <property type="molecule type" value="Genomic_DNA"/>
</dbReference>
<dbReference type="InterPro" id="IPR018707">
    <property type="entry name" value="LpxR"/>
</dbReference>
<evidence type="ECO:0008006" key="4">
    <source>
        <dbReference type="Google" id="ProtNLM"/>
    </source>
</evidence>
<dbReference type="Proteomes" id="UP000242886">
    <property type="component" value="Chromosome SDENCHOL"/>
</dbReference>
<dbReference type="AlphaFoldDB" id="A0A7Z7HPC4"/>
<dbReference type="RefSeq" id="WP_154715731.1">
    <property type="nucleotide sequence ID" value="NZ_LT837803.1"/>
</dbReference>
<evidence type="ECO:0000313" key="2">
    <source>
        <dbReference type="EMBL" id="SMB21209.1"/>
    </source>
</evidence>
<keyword evidence="1" id="KW-0732">Signal</keyword>
<organism evidence="2 3">
    <name type="scientific">Sterolibacterium denitrificans</name>
    <dbReference type="NCBI Taxonomy" id="157592"/>
    <lineage>
        <taxon>Bacteria</taxon>
        <taxon>Pseudomonadati</taxon>
        <taxon>Pseudomonadota</taxon>
        <taxon>Betaproteobacteria</taxon>
        <taxon>Nitrosomonadales</taxon>
        <taxon>Sterolibacteriaceae</taxon>
        <taxon>Sterolibacterium</taxon>
    </lineage>
</organism>